<protein>
    <submittedName>
        <fullName evidence="6">MFS transporter</fullName>
    </submittedName>
</protein>
<evidence type="ECO:0000313" key="6">
    <source>
        <dbReference type="EMBL" id="NKE44641.1"/>
    </source>
</evidence>
<keyword evidence="1 4" id="KW-0812">Transmembrane</keyword>
<evidence type="ECO:0000256" key="2">
    <source>
        <dbReference type="ARBA" id="ARBA00022989"/>
    </source>
</evidence>
<dbReference type="InterPro" id="IPR011701">
    <property type="entry name" value="MFS"/>
</dbReference>
<feature type="transmembrane region" description="Helical" evidence="4">
    <location>
        <begin position="105"/>
        <end position="130"/>
    </location>
</feature>
<dbReference type="SUPFAM" id="SSF103473">
    <property type="entry name" value="MFS general substrate transporter"/>
    <property type="match status" value="1"/>
</dbReference>
<dbReference type="EMBL" id="JAAVTX010000002">
    <property type="protein sequence ID" value="NKE44641.1"/>
    <property type="molecule type" value="Genomic_DNA"/>
</dbReference>
<gene>
    <name evidence="6" type="ORF">HB662_07620</name>
</gene>
<feature type="transmembrane region" description="Helical" evidence="4">
    <location>
        <begin position="79"/>
        <end position="99"/>
    </location>
</feature>
<feature type="transmembrane region" description="Helical" evidence="4">
    <location>
        <begin position="142"/>
        <end position="161"/>
    </location>
</feature>
<dbReference type="PROSITE" id="PS50850">
    <property type="entry name" value="MFS"/>
    <property type="match status" value="1"/>
</dbReference>
<dbReference type="InterPro" id="IPR050327">
    <property type="entry name" value="Proton-linked_MCT"/>
</dbReference>
<proteinExistence type="predicted"/>
<feature type="transmembrane region" description="Helical" evidence="4">
    <location>
        <begin position="19"/>
        <end position="43"/>
    </location>
</feature>
<evidence type="ECO:0000256" key="4">
    <source>
        <dbReference type="SAM" id="Phobius"/>
    </source>
</evidence>
<organism evidence="6 7">
    <name type="scientific">Falsiroseomonas frigidaquae</name>
    <dbReference type="NCBI Taxonomy" id="487318"/>
    <lineage>
        <taxon>Bacteria</taxon>
        <taxon>Pseudomonadati</taxon>
        <taxon>Pseudomonadota</taxon>
        <taxon>Alphaproteobacteria</taxon>
        <taxon>Acetobacterales</taxon>
        <taxon>Roseomonadaceae</taxon>
        <taxon>Falsiroseomonas</taxon>
    </lineage>
</organism>
<reference evidence="6 7" key="1">
    <citation type="submission" date="2020-03" db="EMBL/GenBank/DDBJ databases">
        <title>Roseomonas selenitidurans sp. nov. isolated from soil.</title>
        <authorList>
            <person name="Liu H."/>
        </authorList>
    </citation>
    <scope>NUCLEOTIDE SEQUENCE [LARGE SCALE GENOMIC DNA]</scope>
    <source>
        <strain evidence="6 7">JCM 15073</strain>
    </source>
</reference>
<dbReference type="InterPro" id="IPR020846">
    <property type="entry name" value="MFS_dom"/>
</dbReference>
<feature type="domain" description="Major facilitator superfamily (MFS) profile" evidence="5">
    <location>
        <begin position="18"/>
        <end position="404"/>
    </location>
</feature>
<dbReference type="InterPro" id="IPR036259">
    <property type="entry name" value="MFS_trans_sf"/>
</dbReference>
<keyword evidence="2 4" id="KW-1133">Transmembrane helix</keyword>
<dbReference type="Pfam" id="PF07690">
    <property type="entry name" value="MFS_1"/>
    <property type="match status" value="1"/>
</dbReference>
<evidence type="ECO:0000256" key="1">
    <source>
        <dbReference type="ARBA" id="ARBA00022692"/>
    </source>
</evidence>
<dbReference type="RefSeq" id="WP_168048811.1">
    <property type="nucleotide sequence ID" value="NZ_JAATJR010000002.1"/>
</dbReference>
<feature type="transmembrane region" description="Helical" evidence="4">
    <location>
        <begin position="173"/>
        <end position="193"/>
    </location>
</feature>
<feature type="transmembrane region" description="Helical" evidence="4">
    <location>
        <begin position="378"/>
        <end position="401"/>
    </location>
</feature>
<dbReference type="CDD" id="cd17355">
    <property type="entry name" value="MFS_YcxA_like"/>
    <property type="match status" value="1"/>
</dbReference>
<dbReference type="Proteomes" id="UP000765160">
    <property type="component" value="Unassembled WGS sequence"/>
</dbReference>
<feature type="transmembrane region" description="Helical" evidence="4">
    <location>
        <begin position="315"/>
        <end position="337"/>
    </location>
</feature>
<feature type="transmembrane region" description="Helical" evidence="4">
    <location>
        <begin position="55"/>
        <end position="72"/>
    </location>
</feature>
<dbReference type="PANTHER" id="PTHR11360">
    <property type="entry name" value="MONOCARBOXYLATE TRANSPORTER"/>
    <property type="match status" value="1"/>
</dbReference>
<feature type="transmembrane region" description="Helical" evidence="4">
    <location>
        <begin position="289"/>
        <end position="309"/>
    </location>
</feature>
<evidence type="ECO:0000256" key="3">
    <source>
        <dbReference type="ARBA" id="ARBA00023136"/>
    </source>
</evidence>
<dbReference type="Gene3D" id="1.20.1250.20">
    <property type="entry name" value="MFS general substrate transporter like domains"/>
    <property type="match status" value="2"/>
</dbReference>
<evidence type="ECO:0000313" key="7">
    <source>
        <dbReference type="Proteomes" id="UP000765160"/>
    </source>
</evidence>
<comment type="caution">
    <text evidence="6">The sequence shown here is derived from an EMBL/GenBank/DDBJ whole genome shotgun (WGS) entry which is preliminary data.</text>
</comment>
<feature type="transmembrane region" description="Helical" evidence="4">
    <location>
        <begin position="349"/>
        <end position="372"/>
    </location>
</feature>
<evidence type="ECO:0000259" key="5">
    <source>
        <dbReference type="PROSITE" id="PS50850"/>
    </source>
</evidence>
<keyword evidence="7" id="KW-1185">Reference proteome</keyword>
<feature type="transmembrane region" description="Helical" evidence="4">
    <location>
        <begin position="225"/>
        <end position="244"/>
    </location>
</feature>
<keyword evidence="3 4" id="KW-0472">Membrane</keyword>
<dbReference type="PANTHER" id="PTHR11360:SF290">
    <property type="entry name" value="MONOCARBOXYLATE MFS PERMEASE"/>
    <property type="match status" value="1"/>
</dbReference>
<name>A0ABX1EX31_9PROT</name>
<sequence>MTPDPAEAVLDSRQSWIRLAAIVGLATLGGAGMWSVVVVLPYVQAEFGATRAEASLPYTLTMIGFATGGILMGRLADRFGIMVPVLFGTVMLAAGYVLAAMAPTLLAFALAQGVLIGALGSSAAFGPLMADASLWFRRRRGIAVALAASGNYLAGTVWPPILQGLIVAQGWRTAHLLVGIGLLATMLPLALLLRARAPVLRVAPVVAGAPPPATARPLGMSPNSLTALLCIAGVGCCVAMAMPQVHIVAYCGDLGYGVARGTEMLSLMLACGIVSRIVSGLIADRIGGLATLLLGSVLQAVALAFYLFFDSLVSLYLISALFGLFQGGIVPSYAVIVREYFPARQAGTRVGIVLMATLLGMALGGWLSGVVFDWTGTYAMAFLNGMAWNAMNVAIVAWLLWRSRYLRRAASTLHGPAPAAAR</sequence>
<accession>A0ABX1EX31</accession>
<feature type="transmembrane region" description="Helical" evidence="4">
    <location>
        <begin position="264"/>
        <end position="282"/>
    </location>
</feature>